<keyword evidence="4 8" id="KW-0573">Peptidoglycan synthesis</keyword>
<evidence type="ECO:0000256" key="3">
    <source>
        <dbReference type="ARBA" id="ARBA00022960"/>
    </source>
</evidence>
<dbReference type="GO" id="GO:0009252">
    <property type="term" value="P:peptidoglycan biosynthetic process"/>
    <property type="evidence" value="ECO:0007669"/>
    <property type="project" value="UniProtKB-UniRule"/>
</dbReference>
<proteinExistence type="inferred from homology"/>
<dbReference type="InterPro" id="IPR018187">
    <property type="entry name" value="Asp/Glu_racemase_AS_1"/>
</dbReference>
<comment type="pathway">
    <text evidence="8">Cell wall biogenesis; peptidoglycan biosynthesis.</text>
</comment>
<feature type="binding site" evidence="8">
    <location>
        <begin position="41"/>
        <end position="42"/>
    </location>
    <ligand>
        <name>substrate</name>
    </ligand>
</feature>
<feature type="active site" description="Proton donor/acceptor" evidence="8">
    <location>
        <position position="183"/>
    </location>
</feature>
<sequence length="255" mass="28615">MEKSIGFFDSGLGGLSVLREALKLMPNENYIYFGDSKNAPYGSKTIDEIRELTFSSVEYLLGKNVKAVVIACNTATSVAIEELRRKYSDIPIVGIEPAVKPAVTMNPDGKIIIMATPVTLQQRKFKSLYEQYKSDSEIVPMPCAELVSFVEKGETCGFEIEEYLRGKFNHYEISHIGAVVLGCTHFPFVEESIRKVVGDNIPIIHGGYGTAKRLRYLLEEKHIINKSEHEGKVEIYNSLNNPFILEIARKLLYGL</sequence>
<evidence type="ECO:0000313" key="10">
    <source>
        <dbReference type="Proteomes" id="UP000183952"/>
    </source>
</evidence>
<evidence type="ECO:0000256" key="7">
    <source>
        <dbReference type="ARBA" id="ARBA00070053"/>
    </source>
</evidence>
<comment type="similarity">
    <text evidence="8">Belongs to the aspartate/glutamate racemases family.</text>
</comment>
<dbReference type="GO" id="GO:0008360">
    <property type="term" value="P:regulation of cell shape"/>
    <property type="evidence" value="ECO:0007669"/>
    <property type="project" value="UniProtKB-KW"/>
</dbReference>
<dbReference type="Pfam" id="PF01177">
    <property type="entry name" value="Asp_Glu_race"/>
    <property type="match status" value="1"/>
</dbReference>
<dbReference type="PROSITE" id="PS00923">
    <property type="entry name" value="ASP_GLU_RACEMASE_1"/>
    <property type="match status" value="1"/>
</dbReference>
<keyword evidence="3 8" id="KW-0133">Cell shape</keyword>
<dbReference type="RefSeq" id="WP_072903069.1">
    <property type="nucleotide sequence ID" value="NZ_FRAD01000007.1"/>
</dbReference>
<dbReference type="PANTHER" id="PTHR21198:SF3">
    <property type="entry name" value="GLUTAMATE RACEMASE"/>
    <property type="match status" value="1"/>
</dbReference>
<dbReference type="InterPro" id="IPR015942">
    <property type="entry name" value="Asp/Glu/hydantoin_racemase"/>
</dbReference>
<dbReference type="SUPFAM" id="SSF53681">
    <property type="entry name" value="Aspartate/glutamate racemase"/>
    <property type="match status" value="2"/>
</dbReference>
<dbReference type="GO" id="GO:0071555">
    <property type="term" value="P:cell wall organization"/>
    <property type="evidence" value="ECO:0007669"/>
    <property type="project" value="UniProtKB-KW"/>
</dbReference>
<comment type="catalytic activity">
    <reaction evidence="1 8">
        <text>L-glutamate = D-glutamate</text>
        <dbReference type="Rhea" id="RHEA:12813"/>
        <dbReference type="ChEBI" id="CHEBI:29985"/>
        <dbReference type="ChEBI" id="CHEBI:29986"/>
        <dbReference type="EC" id="5.1.1.3"/>
    </reaction>
</comment>
<dbReference type="AlphaFoldDB" id="A0A1M6MFR0"/>
<organism evidence="9 10">
    <name type="scientific">Hathewaya proteolytica DSM 3090</name>
    <dbReference type="NCBI Taxonomy" id="1121331"/>
    <lineage>
        <taxon>Bacteria</taxon>
        <taxon>Bacillati</taxon>
        <taxon>Bacillota</taxon>
        <taxon>Clostridia</taxon>
        <taxon>Eubacteriales</taxon>
        <taxon>Clostridiaceae</taxon>
        <taxon>Hathewaya</taxon>
    </lineage>
</organism>
<dbReference type="Proteomes" id="UP000183952">
    <property type="component" value="Unassembled WGS sequence"/>
</dbReference>
<evidence type="ECO:0000256" key="4">
    <source>
        <dbReference type="ARBA" id="ARBA00022984"/>
    </source>
</evidence>
<feature type="binding site" evidence="8">
    <location>
        <begin position="9"/>
        <end position="10"/>
    </location>
    <ligand>
        <name>substrate</name>
    </ligand>
</feature>
<dbReference type="InterPro" id="IPR033134">
    <property type="entry name" value="Asp/Glu_racemase_AS_2"/>
</dbReference>
<name>A0A1M6MFR0_9CLOT</name>
<evidence type="ECO:0000256" key="5">
    <source>
        <dbReference type="ARBA" id="ARBA00023235"/>
    </source>
</evidence>
<evidence type="ECO:0000256" key="8">
    <source>
        <dbReference type="HAMAP-Rule" id="MF_00258"/>
    </source>
</evidence>
<dbReference type="FunFam" id="3.40.50.1860:FF:000002">
    <property type="entry name" value="Glutamate racemase"/>
    <property type="match status" value="1"/>
</dbReference>
<keyword evidence="6 8" id="KW-0961">Cell wall biogenesis/degradation</keyword>
<protein>
    <recommendedName>
        <fullName evidence="7 8">Glutamate racemase</fullName>
        <ecNumber evidence="2 8">5.1.1.3</ecNumber>
    </recommendedName>
</protein>
<dbReference type="EMBL" id="FRAD01000007">
    <property type="protein sequence ID" value="SHJ82196.1"/>
    <property type="molecule type" value="Genomic_DNA"/>
</dbReference>
<dbReference type="HAMAP" id="MF_00258">
    <property type="entry name" value="Glu_racemase"/>
    <property type="match status" value="1"/>
</dbReference>
<reference evidence="9 10" key="1">
    <citation type="submission" date="2016-11" db="EMBL/GenBank/DDBJ databases">
        <authorList>
            <person name="Jaros S."/>
            <person name="Januszkiewicz K."/>
            <person name="Wedrychowicz H."/>
        </authorList>
    </citation>
    <scope>NUCLEOTIDE SEQUENCE [LARGE SCALE GENOMIC DNA]</scope>
    <source>
        <strain evidence="9 10">DSM 3090</strain>
    </source>
</reference>
<dbReference type="STRING" id="1121331.SAMN02745248_01035"/>
<dbReference type="Gene3D" id="3.40.50.1860">
    <property type="match status" value="2"/>
</dbReference>
<feature type="active site" description="Proton donor/acceptor" evidence="8">
    <location>
        <position position="72"/>
    </location>
</feature>
<dbReference type="EC" id="5.1.1.3" evidence="2 8"/>
<dbReference type="InterPro" id="IPR004391">
    <property type="entry name" value="Glu_race"/>
</dbReference>
<dbReference type="PANTHER" id="PTHR21198">
    <property type="entry name" value="GLUTAMATE RACEMASE"/>
    <property type="match status" value="1"/>
</dbReference>
<dbReference type="PROSITE" id="PS00924">
    <property type="entry name" value="ASP_GLU_RACEMASE_2"/>
    <property type="match status" value="1"/>
</dbReference>
<evidence type="ECO:0000256" key="6">
    <source>
        <dbReference type="ARBA" id="ARBA00023316"/>
    </source>
</evidence>
<dbReference type="NCBIfam" id="TIGR00067">
    <property type="entry name" value="glut_race"/>
    <property type="match status" value="1"/>
</dbReference>
<comment type="function">
    <text evidence="8">Provides the (R)-glutamate required for cell wall biosynthesis.</text>
</comment>
<gene>
    <name evidence="8" type="primary">murI</name>
    <name evidence="9" type="ORF">SAMN02745248_01035</name>
</gene>
<dbReference type="UniPathway" id="UPA00219"/>
<dbReference type="OrthoDB" id="9801055at2"/>
<accession>A0A1M6MFR0</accession>
<evidence type="ECO:0000313" key="9">
    <source>
        <dbReference type="EMBL" id="SHJ82196.1"/>
    </source>
</evidence>
<keyword evidence="5 8" id="KW-0413">Isomerase</keyword>
<evidence type="ECO:0000256" key="2">
    <source>
        <dbReference type="ARBA" id="ARBA00013090"/>
    </source>
</evidence>
<dbReference type="InterPro" id="IPR001920">
    <property type="entry name" value="Asp/Glu_race"/>
</dbReference>
<feature type="binding site" evidence="8">
    <location>
        <begin position="184"/>
        <end position="185"/>
    </location>
    <ligand>
        <name>substrate</name>
    </ligand>
</feature>
<dbReference type="GO" id="GO:0008881">
    <property type="term" value="F:glutamate racemase activity"/>
    <property type="evidence" value="ECO:0007669"/>
    <property type="project" value="UniProtKB-UniRule"/>
</dbReference>
<keyword evidence="10" id="KW-1185">Reference proteome</keyword>
<feature type="binding site" evidence="8">
    <location>
        <begin position="73"/>
        <end position="74"/>
    </location>
    <ligand>
        <name>substrate</name>
    </ligand>
</feature>
<evidence type="ECO:0000256" key="1">
    <source>
        <dbReference type="ARBA" id="ARBA00001602"/>
    </source>
</evidence>